<gene>
    <name evidence="12" type="ORF">HMPREF9195_00173</name>
</gene>
<feature type="transmembrane region" description="Helical" evidence="10">
    <location>
        <begin position="240"/>
        <end position="258"/>
    </location>
</feature>
<dbReference type="Gene3D" id="1.10.3080.10">
    <property type="entry name" value="Clc chloride channel"/>
    <property type="match status" value="1"/>
</dbReference>
<dbReference type="GO" id="GO:0008324">
    <property type="term" value="F:monoatomic cation transmembrane transporter activity"/>
    <property type="evidence" value="ECO:0007669"/>
    <property type="project" value="InterPro"/>
</dbReference>
<feature type="transmembrane region" description="Helical" evidence="10">
    <location>
        <begin position="404"/>
        <end position="424"/>
    </location>
</feature>
<keyword evidence="4 10" id="KW-1133">Transmembrane helix</keyword>
<keyword evidence="2" id="KW-0813">Transport</keyword>
<dbReference type="AlphaFoldDB" id="A0AA87NSY8"/>
<dbReference type="PRINTS" id="PR00762">
    <property type="entry name" value="CLCHANNEL"/>
</dbReference>
<name>A0AA87NSY8_TREMD</name>
<dbReference type="InterPro" id="IPR001807">
    <property type="entry name" value="ClC"/>
</dbReference>
<keyword evidence="7" id="KW-0869">Chloride channel</keyword>
<keyword evidence="8" id="KW-0868">Chloride</keyword>
<dbReference type="EMBL" id="ATFE01000001">
    <property type="protein sequence ID" value="EPF30157.1"/>
    <property type="molecule type" value="Genomic_DNA"/>
</dbReference>
<sequence>MESSRIIMNTNSETGTLLKKRQENKWLLVFESLLTGLLTGLVITGFRLSISYLKNSRIALYGVIRTAGTLGVVLALAGLALVGLFIGFIITKWPMIKGGGVAQIEGVFMKKLQFSPLSELPLKFIGGVLGIGLGLSMGREGPSVQLGAYVGDAVERLGKRSFTERICLITAGAAAGLSATFNAPFAAIIFALEDIHHHLSPLLLACVMAGSFAGDFAGSIFLGSGPIFRFFTTVEFPLSQFAWLIGLGMFVTLVGHGFKQSIYFFQRCYQTLHIPPVLRPVIPFLLSLPVGLWLSYSSGGGDGLIKALTEQSFPLTTLVMFLAVKLLFTGISAGSGAIGGIFVPLLACGATGGALYATALVHLGLLAQEHVNAMILFGMAACFTTVIKAPLTACVIVFETSGSLHQLSGLVLTCFTAYLTANFIGSQAHDHILLTQILESEYERPDRKMNANAGVPQLYELPIGLHSVAALKKVREIDWPQKCRIVGVMHGEEEIIPDGTTVLYPGDKLVVLAEDDTGALLEQLTDLTAEHTRISK</sequence>
<evidence type="ECO:0000256" key="9">
    <source>
        <dbReference type="ARBA" id="ARBA00023303"/>
    </source>
</evidence>
<evidence type="ECO:0000313" key="13">
    <source>
        <dbReference type="Proteomes" id="UP000014634"/>
    </source>
</evidence>
<comment type="caution">
    <text evidence="12">The sequence shown here is derived from an EMBL/GenBank/DDBJ whole genome shotgun (WGS) entry which is preliminary data.</text>
</comment>
<dbReference type="GO" id="GO:0005254">
    <property type="term" value="F:chloride channel activity"/>
    <property type="evidence" value="ECO:0007669"/>
    <property type="project" value="UniProtKB-KW"/>
</dbReference>
<dbReference type="SUPFAM" id="SSF81340">
    <property type="entry name" value="Clc chloride channel"/>
    <property type="match status" value="1"/>
</dbReference>
<evidence type="ECO:0000256" key="7">
    <source>
        <dbReference type="ARBA" id="ARBA00023173"/>
    </source>
</evidence>
<keyword evidence="3 10" id="KW-0812">Transmembrane</keyword>
<dbReference type="GO" id="GO:0034707">
    <property type="term" value="C:chloride channel complex"/>
    <property type="evidence" value="ECO:0007669"/>
    <property type="project" value="UniProtKB-KW"/>
</dbReference>
<feature type="transmembrane region" description="Helical" evidence="10">
    <location>
        <begin position="166"/>
        <end position="190"/>
    </location>
</feature>
<dbReference type="Gene3D" id="3.30.70.1450">
    <property type="entry name" value="Regulator of K+ conductance, C-terminal domain"/>
    <property type="match status" value="1"/>
</dbReference>
<evidence type="ECO:0000256" key="4">
    <source>
        <dbReference type="ARBA" id="ARBA00022989"/>
    </source>
</evidence>
<dbReference type="Pfam" id="PF00654">
    <property type="entry name" value="Voltage_CLC"/>
    <property type="match status" value="1"/>
</dbReference>
<evidence type="ECO:0000256" key="3">
    <source>
        <dbReference type="ARBA" id="ARBA00022692"/>
    </source>
</evidence>
<feature type="transmembrane region" description="Helical" evidence="10">
    <location>
        <begin position="375"/>
        <end position="398"/>
    </location>
</feature>
<feature type="transmembrane region" description="Helical" evidence="10">
    <location>
        <begin position="341"/>
        <end position="363"/>
    </location>
</feature>
<keyword evidence="6 10" id="KW-0472">Membrane</keyword>
<dbReference type="GO" id="GO:0006813">
    <property type="term" value="P:potassium ion transport"/>
    <property type="evidence" value="ECO:0007669"/>
    <property type="project" value="InterPro"/>
</dbReference>
<evidence type="ECO:0000256" key="2">
    <source>
        <dbReference type="ARBA" id="ARBA00022448"/>
    </source>
</evidence>
<feature type="transmembrane region" description="Helical" evidence="10">
    <location>
        <begin position="202"/>
        <end position="228"/>
    </location>
</feature>
<comment type="subcellular location">
    <subcellularLocation>
        <location evidence="1">Membrane</location>
        <topology evidence="1">Multi-pass membrane protein</topology>
    </subcellularLocation>
</comment>
<evidence type="ECO:0000313" key="12">
    <source>
        <dbReference type="EMBL" id="EPF30157.1"/>
    </source>
</evidence>
<evidence type="ECO:0000256" key="6">
    <source>
        <dbReference type="ARBA" id="ARBA00023136"/>
    </source>
</evidence>
<organism evidence="12 13">
    <name type="scientific">Treponema medium ATCC 700293</name>
    <dbReference type="NCBI Taxonomy" id="1125700"/>
    <lineage>
        <taxon>Bacteria</taxon>
        <taxon>Pseudomonadati</taxon>
        <taxon>Spirochaetota</taxon>
        <taxon>Spirochaetia</taxon>
        <taxon>Spirochaetales</taxon>
        <taxon>Treponemataceae</taxon>
        <taxon>Treponema</taxon>
    </lineage>
</organism>
<dbReference type="CDD" id="cd01031">
    <property type="entry name" value="EriC"/>
    <property type="match status" value="1"/>
</dbReference>
<feature type="transmembrane region" description="Helical" evidence="10">
    <location>
        <begin position="278"/>
        <end position="296"/>
    </location>
</feature>
<feature type="domain" description="RCK C-terminal" evidence="11">
    <location>
        <begin position="446"/>
        <end position="527"/>
    </location>
</feature>
<evidence type="ECO:0000259" key="11">
    <source>
        <dbReference type="PROSITE" id="PS51202"/>
    </source>
</evidence>
<dbReference type="InterPro" id="IPR014743">
    <property type="entry name" value="Cl-channel_core"/>
</dbReference>
<proteinExistence type="predicted"/>
<accession>A0AA87NSY8</accession>
<feature type="transmembrane region" description="Helical" evidence="10">
    <location>
        <begin position="317"/>
        <end position="335"/>
    </location>
</feature>
<evidence type="ECO:0000256" key="10">
    <source>
        <dbReference type="SAM" id="Phobius"/>
    </source>
</evidence>
<keyword evidence="5" id="KW-0406">Ion transport</keyword>
<dbReference type="SUPFAM" id="SSF116726">
    <property type="entry name" value="TrkA C-terminal domain-like"/>
    <property type="match status" value="1"/>
</dbReference>
<dbReference type="InterPro" id="IPR050368">
    <property type="entry name" value="ClC-type_chloride_channel"/>
</dbReference>
<evidence type="ECO:0000256" key="8">
    <source>
        <dbReference type="ARBA" id="ARBA00023214"/>
    </source>
</evidence>
<dbReference type="InterPro" id="IPR006037">
    <property type="entry name" value="RCK_C"/>
</dbReference>
<dbReference type="InterPro" id="IPR036721">
    <property type="entry name" value="RCK_C_sf"/>
</dbReference>
<evidence type="ECO:0000256" key="1">
    <source>
        <dbReference type="ARBA" id="ARBA00004141"/>
    </source>
</evidence>
<keyword evidence="9" id="KW-0407">Ion channel</keyword>
<dbReference type="PROSITE" id="PS51202">
    <property type="entry name" value="RCK_C"/>
    <property type="match status" value="1"/>
</dbReference>
<dbReference type="Proteomes" id="UP000014634">
    <property type="component" value="Unassembled WGS sequence"/>
</dbReference>
<dbReference type="PANTHER" id="PTHR43427:SF6">
    <property type="entry name" value="CHLORIDE CHANNEL PROTEIN CLC-E"/>
    <property type="match status" value="1"/>
</dbReference>
<protein>
    <recommendedName>
        <fullName evidence="11">RCK C-terminal domain-containing protein</fullName>
    </recommendedName>
</protein>
<feature type="transmembrane region" description="Helical" evidence="10">
    <location>
        <begin position="70"/>
        <end position="90"/>
    </location>
</feature>
<dbReference type="Pfam" id="PF02080">
    <property type="entry name" value="TrkA_C"/>
    <property type="match status" value="1"/>
</dbReference>
<dbReference type="PANTHER" id="PTHR43427">
    <property type="entry name" value="CHLORIDE CHANNEL PROTEIN CLC-E"/>
    <property type="match status" value="1"/>
</dbReference>
<reference evidence="12 13" key="1">
    <citation type="submission" date="2013-04" db="EMBL/GenBank/DDBJ databases">
        <title>The Genome Sequence of Treponema medium ATCC 700293.</title>
        <authorList>
            <consortium name="The Broad Institute Genomics Platform"/>
            <person name="Earl A."/>
            <person name="Ward D."/>
            <person name="Feldgarden M."/>
            <person name="Gevers D."/>
            <person name="Leonetti C."/>
            <person name="Blanton J.M."/>
            <person name="Dewhirst F.E."/>
            <person name="Izard J."/>
            <person name="Walker B."/>
            <person name="Young S."/>
            <person name="Zeng Q."/>
            <person name="Gargeya S."/>
            <person name="Fitzgerald M."/>
            <person name="Haas B."/>
            <person name="Abouelleil A."/>
            <person name="Allen A.W."/>
            <person name="Alvarado L."/>
            <person name="Arachchi H.M."/>
            <person name="Berlin A.M."/>
            <person name="Chapman S.B."/>
            <person name="Gainer-Dewar J."/>
            <person name="Goldberg J."/>
            <person name="Griggs A."/>
            <person name="Gujja S."/>
            <person name="Hansen M."/>
            <person name="Howarth C."/>
            <person name="Imamovic A."/>
            <person name="Ireland A."/>
            <person name="Larimer J."/>
            <person name="McCowan C."/>
            <person name="Murphy C."/>
            <person name="Pearson M."/>
            <person name="Poon T.W."/>
            <person name="Priest M."/>
            <person name="Roberts A."/>
            <person name="Saif S."/>
            <person name="Shea T."/>
            <person name="Sisk P."/>
            <person name="Sykes S."/>
            <person name="Wortman J."/>
            <person name="Nusbaum C."/>
            <person name="Birren B."/>
        </authorList>
    </citation>
    <scope>NUCLEOTIDE SEQUENCE [LARGE SCALE GENOMIC DNA]</scope>
    <source>
        <strain evidence="12 13">ATCC 700293</strain>
    </source>
</reference>
<feature type="transmembrane region" description="Helical" evidence="10">
    <location>
        <begin position="26"/>
        <end position="50"/>
    </location>
</feature>
<evidence type="ECO:0000256" key="5">
    <source>
        <dbReference type="ARBA" id="ARBA00023065"/>
    </source>
</evidence>